<feature type="compositionally biased region" description="Polar residues" evidence="1">
    <location>
        <begin position="575"/>
        <end position="612"/>
    </location>
</feature>
<comment type="caution">
    <text evidence="2">The sequence shown here is derived from an EMBL/GenBank/DDBJ whole genome shotgun (WGS) entry which is preliminary data.</text>
</comment>
<dbReference type="EMBL" id="JAIFTL010000256">
    <property type="protein sequence ID" value="KAG9320800.1"/>
    <property type="molecule type" value="Genomic_DNA"/>
</dbReference>
<feature type="region of interest" description="Disordered" evidence="1">
    <location>
        <begin position="568"/>
        <end position="626"/>
    </location>
</feature>
<feature type="region of interest" description="Disordered" evidence="1">
    <location>
        <begin position="1"/>
        <end position="20"/>
    </location>
</feature>
<dbReference type="Proteomes" id="UP000717515">
    <property type="component" value="Unassembled WGS sequence"/>
</dbReference>
<sequence length="683" mass="75962">MSATERELDAPHSKPTTTVAASTRARIGIDAIQSREPLPFKFPPTSSPGAEHDATIIEMINDNSSWADIEAVAGAEAFDRYYTMLDPDMEAFWDKEAIIRLNKIVWGLIQGNNKAGDSNSDLDLAATTTTTTTTIVPTAADLAVLADGLPWDRIAARMDSSGAVCRHIWSTFGDGRPLSEQERVLLAMEEKRRRRRIQLEKQEQERVAREKERARIKAEKQEQERVAKEKEQARIKAEKQEQERIAKEKEQARIKAEKQEQERVAKEKEKARIKAEKQEQARIKAEKENKARLAAEQAQKERERVALEKTTTAMRLRAEEMKRPEQTLTESGGMKPSASSAVLAVELATDNVASNGGDAGWSRFESDVTTRQRKRLQAQSSKIQHNKTLLGQALKLRRQADEFRQQRLSALLSRQAACRIEYNKRLEHENIPVPHPHAENDDRKDPASTGKHALVGADNDAPSGGMTTASGFTCSPDLCDTQPFNRPYKRHRLKTTHPIFVPKFKEVLQQADQQEERERQANLQQRKQTNPTPSAARIVQYVYVYGVGLVHTSASGGSQASVDLTDDAQERGSGANPNQQAIPTASATLSKSRPLTTTVAGASPGTMSTSLPFNMPPQGSPDSTSASPNPYYDILTWSSEDIGGVWNFWVQYGDKWDDISKTVLSGRHSPQECQAFVMGAGFV</sequence>
<protein>
    <submittedName>
        <fullName evidence="2">Uncharacterized protein</fullName>
    </submittedName>
</protein>
<feature type="region of interest" description="Disordered" evidence="1">
    <location>
        <begin position="510"/>
        <end position="532"/>
    </location>
</feature>
<organism evidence="2 3">
    <name type="scientific">Mortierella alpina</name>
    <name type="common">Oleaginous fungus</name>
    <name type="synonym">Mortierella renispora</name>
    <dbReference type="NCBI Taxonomy" id="64518"/>
    <lineage>
        <taxon>Eukaryota</taxon>
        <taxon>Fungi</taxon>
        <taxon>Fungi incertae sedis</taxon>
        <taxon>Mucoromycota</taxon>
        <taxon>Mortierellomycotina</taxon>
        <taxon>Mortierellomycetes</taxon>
        <taxon>Mortierellales</taxon>
        <taxon>Mortierellaceae</taxon>
        <taxon>Mortierella</taxon>
    </lineage>
</organism>
<evidence type="ECO:0000256" key="1">
    <source>
        <dbReference type="SAM" id="MobiDB-lite"/>
    </source>
</evidence>
<reference evidence="2" key="1">
    <citation type="submission" date="2021-07" db="EMBL/GenBank/DDBJ databases">
        <title>Draft genome of Mortierella alpina, strain LL118, isolated from an aspen leaf litter sample.</title>
        <authorList>
            <person name="Yang S."/>
            <person name="Vinatzer B.A."/>
        </authorList>
    </citation>
    <scope>NUCLEOTIDE SEQUENCE</scope>
    <source>
        <strain evidence="2">LL118</strain>
    </source>
</reference>
<feature type="compositionally biased region" description="Basic and acidic residues" evidence="1">
    <location>
        <begin position="429"/>
        <end position="446"/>
    </location>
</feature>
<accession>A0A9P8CZZ5</accession>
<feature type="region of interest" description="Disordered" evidence="1">
    <location>
        <begin position="213"/>
        <end position="264"/>
    </location>
</feature>
<evidence type="ECO:0000313" key="3">
    <source>
        <dbReference type="Proteomes" id="UP000717515"/>
    </source>
</evidence>
<feature type="compositionally biased region" description="Basic and acidic residues" evidence="1">
    <location>
        <begin position="1"/>
        <end position="12"/>
    </location>
</feature>
<dbReference type="AlphaFoldDB" id="A0A9P8CZZ5"/>
<gene>
    <name evidence="2" type="ORF">KVV02_004643</name>
</gene>
<proteinExistence type="predicted"/>
<evidence type="ECO:0000313" key="2">
    <source>
        <dbReference type="EMBL" id="KAG9320800.1"/>
    </source>
</evidence>
<feature type="compositionally biased region" description="Polar residues" evidence="1">
    <location>
        <begin position="522"/>
        <end position="532"/>
    </location>
</feature>
<name>A0A9P8CZZ5_MORAP</name>
<feature type="region of interest" description="Disordered" evidence="1">
    <location>
        <begin position="429"/>
        <end position="463"/>
    </location>
</feature>